<gene>
    <name evidence="1" type="ORF">BYL167_LOCUS28517</name>
</gene>
<organism evidence="1 2">
    <name type="scientific">Rotaria magnacalcarata</name>
    <dbReference type="NCBI Taxonomy" id="392030"/>
    <lineage>
        <taxon>Eukaryota</taxon>
        <taxon>Metazoa</taxon>
        <taxon>Spiralia</taxon>
        <taxon>Gnathifera</taxon>
        <taxon>Rotifera</taxon>
        <taxon>Eurotatoria</taxon>
        <taxon>Bdelloidea</taxon>
        <taxon>Philodinida</taxon>
        <taxon>Philodinidae</taxon>
        <taxon>Rotaria</taxon>
    </lineage>
</organism>
<feature type="non-terminal residue" evidence="1">
    <location>
        <position position="1"/>
    </location>
</feature>
<name>A0A8S2U6L3_9BILA</name>
<evidence type="ECO:0000313" key="1">
    <source>
        <dbReference type="EMBL" id="CAF4326944.1"/>
    </source>
</evidence>
<protein>
    <submittedName>
        <fullName evidence="1">Uncharacterized protein</fullName>
    </submittedName>
</protein>
<dbReference type="Proteomes" id="UP000681967">
    <property type="component" value="Unassembled WGS sequence"/>
</dbReference>
<evidence type="ECO:0000313" key="2">
    <source>
        <dbReference type="Proteomes" id="UP000681967"/>
    </source>
</evidence>
<proteinExistence type="predicted"/>
<sequence>MNQIVASQPYVIENSVHLTRPGFDSFLQSDANDDPRIVDKHQAKRVYRLQGIPNVNTSFHLDTSDIDYETHGQFESNLRKQIDQSSAQPSKAVYHAPTDLSNESLAKFSFGNSRLDPQYLVPSQLTTVRNHPAALSILRHEKGPDHEIVPRFTDRLVSDRVIRARLGPG</sequence>
<dbReference type="EMBL" id="CAJOBH010040657">
    <property type="protein sequence ID" value="CAF4326944.1"/>
    <property type="molecule type" value="Genomic_DNA"/>
</dbReference>
<reference evidence="1" key="1">
    <citation type="submission" date="2021-02" db="EMBL/GenBank/DDBJ databases">
        <authorList>
            <person name="Nowell W R."/>
        </authorList>
    </citation>
    <scope>NUCLEOTIDE SEQUENCE</scope>
</reference>
<comment type="caution">
    <text evidence="1">The sequence shown here is derived from an EMBL/GenBank/DDBJ whole genome shotgun (WGS) entry which is preliminary data.</text>
</comment>
<accession>A0A8S2U6L3</accession>
<dbReference type="AlphaFoldDB" id="A0A8S2U6L3"/>